<keyword evidence="3" id="KW-0804">Transcription</keyword>
<organism evidence="5 6">
    <name type="scientific">Nocardioides vastitatis</name>
    <dbReference type="NCBI Taxonomy" id="2568655"/>
    <lineage>
        <taxon>Bacteria</taxon>
        <taxon>Bacillati</taxon>
        <taxon>Actinomycetota</taxon>
        <taxon>Actinomycetes</taxon>
        <taxon>Propionibacteriales</taxon>
        <taxon>Nocardioidaceae</taxon>
        <taxon>Nocardioides</taxon>
    </lineage>
</organism>
<dbReference type="PROSITE" id="PS50043">
    <property type="entry name" value="HTH_LUXR_2"/>
    <property type="match status" value="1"/>
</dbReference>
<evidence type="ECO:0000256" key="3">
    <source>
        <dbReference type="ARBA" id="ARBA00023163"/>
    </source>
</evidence>
<proteinExistence type="predicted"/>
<protein>
    <submittedName>
        <fullName evidence="5">LuxR C-terminal-related transcriptional regulator</fullName>
    </submittedName>
</protein>
<dbReference type="PANTHER" id="PTHR44688">
    <property type="entry name" value="DNA-BINDING TRANSCRIPTIONAL ACTIVATOR DEVR_DOSR"/>
    <property type="match status" value="1"/>
</dbReference>
<gene>
    <name evidence="5" type="ORF">ACFPQB_07835</name>
</gene>
<name>A0ABW0ZCW1_9ACTN</name>
<keyword evidence="2" id="KW-0238">DNA-binding</keyword>
<evidence type="ECO:0000256" key="2">
    <source>
        <dbReference type="ARBA" id="ARBA00023125"/>
    </source>
</evidence>
<accession>A0ABW0ZCW1</accession>
<dbReference type="SMART" id="SM00421">
    <property type="entry name" value="HTH_LUXR"/>
    <property type="match status" value="1"/>
</dbReference>
<evidence type="ECO:0000256" key="1">
    <source>
        <dbReference type="ARBA" id="ARBA00023015"/>
    </source>
</evidence>
<dbReference type="PANTHER" id="PTHR44688:SF16">
    <property type="entry name" value="DNA-BINDING TRANSCRIPTIONAL ACTIVATOR DEVR_DOSR"/>
    <property type="match status" value="1"/>
</dbReference>
<feature type="domain" description="HTH luxR-type" evidence="4">
    <location>
        <begin position="150"/>
        <end position="215"/>
    </location>
</feature>
<sequence length="227" mass="24331">MTGIEVAVAADRALVAETLSAAVAACGLTVVRLPWEGTPEPSSRPWRGRRAPADQAILLCDLGPATIDPARRLLMAYPSRWILLTDTPRGPEWGALLELGVVGVLPSRITLDDLVTVIEELAAGRQPVEVPGRDELVAAWHDARALEAAASAHLRTLTRREREILELLASGLTVPQIAELNDSSPSTVRTQIRSVLRKLGVHSQLAAVALLVRAEGREPGGLNGRRP</sequence>
<dbReference type="PRINTS" id="PR00038">
    <property type="entry name" value="HTHLUXR"/>
</dbReference>
<dbReference type="Proteomes" id="UP001596072">
    <property type="component" value="Unassembled WGS sequence"/>
</dbReference>
<evidence type="ECO:0000313" key="5">
    <source>
        <dbReference type="EMBL" id="MFC5728825.1"/>
    </source>
</evidence>
<keyword evidence="6" id="KW-1185">Reference proteome</keyword>
<reference evidence="6" key="1">
    <citation type="journal article" date="2019" name="Int. J. Syst. Evol. Microbiol.">
        <title>The Global Catalogue of Microorganisms (GCM) 10K type strain sequencing project: providing services to taxonomists for standard genome sequencing and annotation.</title>
        <authorList>
            <consortium name="The Broad Institute Genomics Platform"/>
            <consortium name="The Broad Institute Genome Sequencing Center for Infectious Disease"/>
            <person name="Wu L."/>
            <person name="Ma J."/>
        </authorList>
    </citation>
    <scope>NUCLEOTIDE SEQUENCE [LARGE SCALE GENOMIC DNA]</scope>
    <source>
        <strain evidence="6">YIM 94188</strain>
    </source>
</reference>
<dbReference type="Gene3D" id="3.40.50.2300">
    <property type="match status" value="1"/>
</dbReference>
<dbReference type="Pfam" id="PF00196">
    <property type="entry name" value="GerE"/>
    <property type="match status" value="1"/>
</dbReference>
<dbReference type="InterPro" id="IPR000792">
    <property type="entry name" value="Tscrpt_reg_LuxR_C"/>
</dbReference>
<dbReference type="EMBL" id="JBHSNS010000002">
    <property type="protein sequence ID" value="MFC5728825.1"/>
    <property type="molecule type" value="Genomic_DNA"/>
</dbReference>
<comment type="caution">
    <text evidence="5">The sequence shown here is derived from an EMBL/GenBank/DDBJ whole genome shotgun (WGS) entry which is preliminary data.</text>
</comment>
<keyword evidence="1" id="KW-0805">Transcription regulation</keyword>
<evidence type="ECO:0000259" key="4">
    <source>
        <dbReference type="PROSITE" id="PS50043"/>
    </source>
</evidence>
<dbReference type="InterPro" id="IPR016032">
    <property type="entry name" value="Sig_transdc_resp-reg_C-effctor"/>
</dbReference>
<dbReference type="RefSeq" id="WP_136435239.1">
    <property type="nucleotide sequence ID" value="NZ_JBHSNS010000002.1"/>
</dbReference>
<dbReference type="CDD" id="cd06170">
    <property type="entry name" value="LuxR_C_like"/>
    <property type="match status" value="1"/>
</dbReference>
<dbReference type="SUPFAM" id="SSF46894">
    <property type="entry name" value="C-terminal effector domain of the bipartite response regulators"/>
    <property type="match status" value="1"/>
</dbReference>
<evidence type="ECO:0000313" key="6">
    <source>
        <dbReference type="Proteomes" id="UP001596072"/>
    </source>
</evidence>